<dbReference type="InterPro" id="IPR014508">
    <property type="entry name" value="UCP020555_TPR-like"/>
</dbReference>
<dbReference type="KEGG" id="ccoc:CCON33237_1619"/>
<protein>
    <recommendedName>
        <fullName evidence="5">DUF4810 domain-containing protein</fullName>
    </recommendedName>
</protein>
<evidence type="ECO:0000313" key="4">
    <source>
        <dbReference type="Proteomes" id="UP000066049"/>
    </source>
</evidence>
<dbReference type="InterPro" id="IPR019734">
    <property type="entry name" value="TPR_rpt"/>
</dbReference>
<keyword evidence="2" id="KW-0732">Signal</keyword>
<name>A0A0M5MIZ6_9BACT</name>
<sequence>MASKIKLASLALFVLFLAGCGHSSAPKSLYYWDGSYSSSLYSYLNEEGDTNEQISRLENLVQISIQKGYKIAPGVYAHLGLLYLNNGNLGAANANFDKEVENFPESREYINFIKGSKNLTPKKVEQKEGANNEK</sequence>
<organism evidence="3 4">
    <name type="scientific">Campylobacter concisus</name>
    <dbReference type="NCBI Taxonomy" id="199"/>
    <lineage>
        <taxon>Bacteria</taxon>
        <taxon>Pseudomonadati</taxon>
        <taxon>Campylobacterota</taxon>
        <taxon>Epsilonproteobacteria</taxon>
        <taxon>Campylobacterales</taxon>
        <taxon>Campylobacteraceae</taxon>
        <taxon>Campylobacter</taxon>
    </lineage>
</organism>
<dbReference type="PROSITE" id="PS51257">
    <property type="entry name" value="PROKAR_LIPOPROTEIN"/>
    <property type="match status" value="1"/>
</dbReference>
<keyword evidence="1" id="KW-0802">TPR repeat</keyword>
<feature type="signal peptide" evidence="2">
    <location>
        <begin position="1"/>
        <end position="23"/>
    </location>
</feature>
<dbReference type="AlphaFoldDB" id="A0A0M5MIZ6"/>
<dbReference type="EMBL" id="CP012541">
    <property type="protein sequence ID" value="ALF48267.1"/>
    <property type="molecule type" value="Genomic_DNA"/>
</dbReference>
<proteinExistence type="predicted"/>
<evidence type="ECO:0000313" key="3">
    <source>
        <dbReference type="EMBL" id="ALF48267.1"/>
    </source>
</evidence>
<dbReference type="Pfam" id="PF16068">
    <property type="entry name" value="DUF4810"/>
    <property type="match status" value="1"/>
</dbReference>
<evidence type="ECO:0008006" key="5">
    <source>
        <dbReference type="Google" id="ProtNLM"/>
    </source>
</evidence>
<dbReference type="GeneID" id="28663298"/>
<reference evidence="4" key="1">
    <citation type="submission" date="2015-08" db="EMBL/GenBank/DDBJ databases">
        <title>Comparative genomics of the Campylobacter concisus group.</title>
        <authorList>
            <person name="Miller W.G."/>
            <person name="Yee E."/>
            <person name="Chapman M.H."/>
            <person name="Huynh S."/>
            <person name="Bono J.L."/>
            <person name="On S.L.W."/>
            <person name="St Leger J."/>
            <person name="Foster G."/>
            <person name="Parker C.T."/>
        </authorList>
    </citation>
    <scope>NUCLEOTIDE SEQUENCE [LARGE SCALE GENOMIC DNA]</scope>
    <source>
        <strain evidence="4">ATCC 33237</strain>
    </source>
</reference>
<evidence type="ECO:0000256" key="1">
    <source>
        <dbReference type="PROSITE-ProRule" id="PRU00339"/>
    </source>
</evidence>
<gene>
    <name evidence="3" type="ORF">CCON33237_1619</name>
</gene>
<dbReference type="Proteomes" id="UP000066049">
    <property type="component" value="Chromosome"/>
</dbReference>
<dbReference type="RefSeq" id="WP_054197184.1">
    <property type="nucleotide sequence ID" value="NZ_CABMLC010000058.1"/>
</dbReference>
<evidence type="ECO:0000256" key="2">
    <source>
        <dbReference type="SAM" id="SignalP"/>
    </source>
</evidence>
<feature type="repeat" description="TPR" evidence="1">
    <location>
        <begin position="73"/>
        <end position="106"/>
    </location>
</feature>
<accession>A0A0M5MIZ6</accession>
<feature type="chain" id="PRO_5005805999" description="DUF4810 domain-containing protein" evidence="2">
    <location>
        <begin position="24"/>
        <end position="134"/>
    </location>
</feature>
<dbReference type="PATRIC" id="fig|199.248.peg.1671"/>
<dbReference type="PROSITE" id="PS50005">
    <property type="entry name" value="TPR"/>
    <property type="match status" value="1"/>
</dbReference>
<dbReference type="PIRSF" id="PIRSF020555">
    <property type="entry name" value="UCP020555"/>
    <property type="match status" value="1"/>
</dbReference>